<protein>
    <submittedName>
        <fullName evidence="2">L-ascorbate oxidase</fullName>
    </submittedName>
</protein>
<dbReference type="Pfam" id="PF00394">
    <property type="entry name" value="Cu-oxidase"/>
    <property type="match status" value="1"/>
</dbReference>
<reference evidence="2" key="1">
    <citation type="submission" date="2020-06" db="EMBL/GenBank/DDBJ databases">
        <authorList>
            <person name="Li T."/>
            <person name="Hu X."/>
            <person name="Zhang T."/>
            <person name="Song X."/>
            <person name="Zhang H."/>
            <person name="Dai N."/>
            <person name="Sheng W."/>
            <person name="Hou X."/>
            <person name="Wei L."/>
        </authorList>
    </citation>
    <scope>NUCLEOTIDE SEQUENCE</scope>
    <source>
        <strain evidence="2">K16</strain>
        <tissue evidence="2">Leaf</tissue>
    </source>
</reference>
<dbReference type="InterPro" id="IPR008972">
    <property type="entry name" value="Cupredoxin"/>
</dbReference>
<dbReference type="Gene3D" id="2.60.40.420">
    <property type="entry name" value="Cupredoxins - blue copper proteins"/>
    <property type="match status" value="1"/>
</dbReference>
<sequence>MALCTTCPSSLEELHLSLPGQGPDRYLLLLPYHRSTGPGGIGMLKGHKSLKAILDSGRSIGRPDGMQINGQSSKVGDANAKPLFTFEAGKTYRFRVCNVGLRLSVNFRVQGHTMKVVEVEGSHTVQNLYDLWTSFGHACPCW</sequence>
<gene>
    <name evidence="2" type="ORF">Sango_2724000</name>
</gene>
<feature type="domain" description="Plastocyanin-like" evidence="1">
    <location>
        <begin position="46"/>
        <end position="132"/>
    </location>
</feature>
<accession>A0AAE1T7F9</accession>
<dbReference type="InterPro" id="IPR045087">
    <property type="entry name" value="Cu-oxidase_fam"/>
</dbReference>
<keyword evidence="3" id="KW-1185">Reference proteome</keyword>
<dbReference type="EMBL" id="JACGWL010000545">
    <property type="protein sequence ID" value="KAK4383593.1"/>
    <property type="molecule type" value="Genomic_DNA"/>
</dbReference>
<dbReference type="AlphaFoldDB" id="A0AAE1T7F9"/>
<proteinExistence type="predicted"/>
<comment type="caution">
    <text evidence="2">The sequence shown here is derived from an EMBL/GenBank/DDBJ whole genome shotgun (WGS) entry which is preliminary data.</text>
</comment>
<evidence type="ECO:0000313" key="2">
    <source>
        <dbReference type="EMBL" id="KAK4383593.1"/>
    </source>
</evidence>
<dbReference type="SUPFAM" id="SSF49503">
    <property type="entry name" value="Cupredoxins"/>
    <property type="match status" value="1"/>
</dbReference>
<dbReference type="PANTHER" id="PTHR11709">
    <property type="entry name" value="MULTI-COPPER OXIDASE"/>
    <property type="match status" value="1"/>
</dbReference>
<dbReference type="Proteomes" id="UP001289374">
    <property type="component" value="Unassembled WGS sequence"/>
</dbReference>
<dbReference type="PANTHER" id="PTHR11709:SF27">
    <property type="entry name" value="OS01G0816700 PROTEIN"/>
    <property type="match status" value="1"/>
</dbReference>
<evidence type="ECO:0000259" key="1">
    <source>
        <dbReference type="Pfam" id="PF00394"/>
    </source>
</evidence>
<reference evidence="2" key="2">
    <citation type="journal article" date="2024" name="Plant">
        <title>Genomic evolution and insights into agronomic trait innovations of Sesamum species.</title>
        <authorList>
            <person name="Miao H."/>
            <person name="Wang L."/>
            <person name="Qu L."/>
            <person name="Liu H."/>
            <person name="Sun Y."/>
            <person name="Le M."/>
            <person name="Wang Q."/>
            <person name="Wei S."/>
            <person name="Zheng Y."/>
            <person name="Lin W."/>
            <person name="Duan Y."/>
            <person name="Cao H."/>
            <person name="Xiong S."/>
            <person name="Wang X."/>
            <person name="Wei L."/>
            <person name="Li C."/>
            <person name="Ma Q."/>
            <person name="Ju M."/>
            <person name="Zhao R."/>
            <person name="Li G."/>
            <person name="Mu C."/>
            <person name="Tian Q."/>
            <person name="Mei H."/>
            <person name="Zhang T."/>
            <person name="Gao T."/>
            <person name="Zhang H."/>
        </authorList>
    </citation>
    <scope>NUCLEOTIDE SEQUENCE</scope>
    <source>
        <strain evidence="2">K16</strain>
    </source>
</reference>
<organism evidence="2 3">
    <name type="scientific">Sesamum angolense</name>
    <dbReference type="NCBI Taxonomy" id="2727404"/>
    <lineage>
        <taxon>Eukaryota</taxon>
        <taxon>Viridiplantae</taxon>
        <taxon>Streptophyta</taxon>
        <taxon>Embryophyta</taxon>
        <taxon>Tracheophyta</taxon>
        <taxon>Spermatophyta</taxon>
        <taxon>Magnoliopsida</taxon>
        <taxon>eudicotyledons</taxon>
        <taxon>Gunneridae</taxon>
        <taxon>Pentapetalae</taxon>
        <taxon>asterids</taxon>
        <taxon>lamiids</taxon>
        <taxon>Lamiales</taxon>
        <taxon>Pedaliaceae</taxon>
        <taxon>Sesamum</taxon>
    </lineage>
</organism>
<dbReference type="GO" id="GO:0016491">
    <property type="term" value="F:oxidoreductase activity"/>
    <property type="evidence" value="ECO:0007669"/>
    <property type="project" value="TreeGrafter"/>
</dbReference>
<name>A0AAE1T7F9_9LAMI</name>
<dbReference type="InterPro" id="IPR001117">
    <property type="entry name" value="Cu-oxidase_2nd"/>
</dbReference>
<evidence type="ECO:0000313" key="3">
    <source>
        <dbReference type="Proteomes" id="UP001289374"/>
    </source>
</evidence>